<evidence type="ECO:0000313" key="1">
    <source>
        <dbReference type="EMBL" id="JAD47611.1"/>
    </source>
</evidence>
<name>A0A0A9A981_ARUDO</name>
<dbReference type="EMBL" id="GBRH01250284">
    <property type="protein sequence ID" value="JAD47611.1"/>
    <property type="molecule type" value="Transcribed_RNA"/>
</dbReference>
<sequence>MARGTTTHNKSEITDWLRLNPTTQKHKSDYSTTMDHKHKYW</sequence>
<accession>A0A0A9A981</accession>
<organism evidence="1">
    <name type="scientific">Arundo donax</name>
    <name type="common">Giant reed</name>
    <name type="synonym">Donax arundinaceus</name>
    <dbReference type="NCBI Taxonomy" id="35708"/>
    <lineage>
        <taxon>Eukaryota</taxon>
        <taxon>Viridiplantae</taxon>
        <taxon>Streptophyta</taxon>
        <taxon>Embryophyta</taxon>
        <taxon>Tracheophyta</taxon>
        <taxon>Spermatophyta</taxon>
        <taxon>Magnoliopsida</taxon>
        <taxon>Liliopsida</taxon>
        <taxon>Poales</taxon>
        <taxon>Poaceae</taxon>
        <taxon>PACMAD clade</taxon>
        <taxon>Arundinoideae</taxon>
        <taxon>Arundineae</taxon>
        <taxon>Arundo</taxon>
    </lineage>
</organism>
<proteinExistence type="predicted"/>
<dbReference type="AlphaFoldDB" id="A0A0A9A981"/>
<protein>
    <submittedName>
        <fullName evidence="1">Uncharacterized protein</fullName>
    </submittedName>
</protein>
<reference evidence="1" key="1">
    <citation type="submission" date="2014-09" db="EMBL/GenBank/DDBJ databases">
        <authorList>
            <person name="Magalhaes I.L.F."/>
            <person name="Oliveira U."/>
            <person name="Santos F.R."/>
            <person name="Vidigal T.H.D.A."/>
            <person name="Brescovit A.D."/>
            <person name="Santos A.J."/>
        </authorList>
    </citation>
    <scope>NUCLEOTIDE SEQUENCE</scope>
    <source>
        <tissue evidence="1">Shoot tissue taken approximately 20 cm above the soil surface</tissue>
    </source>
</reference>
<reference evidence="1" key="2">
    <citation type="journal article" date="2015" name="Data Brief">
        <title>Shoot transcriptome of the giant reed, Arundo donax.</title>
        <authorList>
            <person name="Barrero R.A."/>
            <person name="Guerrero F.D."/>
            <person name="Moolhuijzen P."/>
            <person name="Goolsby J.A."/>
            <person name="Tidwell J."/>
            <person name="Bellgard S.E."/>
            <person name="Bellgard M.I."/>
        </authorList>
    </citation>
    <scope>NUCLEOTIDE SEQUENCE</scope>
    <source>
        <tissue evidence="1">Shoot tissue taken approximately 20 cm above the soil surface</tissue>
    </source>
</reference>